<dbReference type="EMBL" id="CP040098">
    <property type="protein sequence ID" value="QCQ22720.1"/>
    <property type="molecule type" value="Genomic_DNA"/>
</dbReference>
<reference evidence="2 3" key="2">
    <citation type="submission" date="2019-05" db="EMBL/GenBank/DDBJ databases">
        <authorList>
            <person name="Suflita J.M."/>
            <person name="Marks C.R."/>
        </authorList>
    </citation>
    <scope>NUCLEOTIDE SEQUENCE [LARGE SCALE GENOMIC DNA]</scope>
    <source>
        <strain evidence="2 3">ALDC</strain>
    </source>
</reference>
<dbReference type="OrthoDB" id="9773799at2"/>
<dbReference type="Gene3D" id="1.10.3210.10">
    <property type="entry name" value="Hypothetical protein af1432"/>
    <property type="match status" value="1"/>
</dbReference>
<keyword evidence="3" id="KW-1185">Reference proteome</keyword>
<dbReference type="PROSITE" id="PS51833">
    <property type="entry name" value="HDOD"/>
    <property type="match status" value="1"/>
</dbReference>
<dbReference type="PANTHER" id="PTHR33525:SF3">
    <property type="entry name" value="RIBONUCLEASE Y"/>
    <property type="match status" value="1"/>
</dbReference>
<accession>A0A4P8L4B8</accession>
<dbReference type="PANTHER" id="PTHR33525">
    <property type="match status" value="1"/>
</dbReference>
<reference evidence="2 3" key="1">
    <citation type="submission" date="2019-05" db="EMBL/GenBank/DDBJ databases">
        <title>The Complete Genome Sequence of the n-alkane-degrading Desulfoglaeba alkanexedens ALDC reveals multiple alkylsuccinate synthase gene clusters.</title>
        <authorList>
            <person name="Callaghan A.V."/>
            <person name="Davidova I.A."/>
            <person name="Duncan K.E."/>
            <person name="Morris B."/>
            <person name="McInerney M.J."/>
        </authorList>
    </citation>
    <scope>NUCLEOTIDE SEQUENCE [LARGE SCALE GENOMIC DNA]</scope>
    <source>
        <strain evidence="2 3">ALDC</strain>
    </source>
</reference>
<dbReference type="SUPFAM" id="SSF109604">
    <property type="entry name" value="HD-domain/PDEase-like"/>
    <property type="match status" value="1"/>
</dbReference>
<dbReference type="InterPro" id="IPR052340">
    <property type="entry name" value="RNase_Y/CdgJ"/>
</dbReference>
<evidence type="ECO:0000259" key="1">
    <source>
        <dbReference type="PROSITE" id="PS51833"/>
    </source>
</evidence>
<dbReference type="AlphaFoldDB" id="A0A4P8L4B8"/>
<dbReference type="InterPro" id="IPR013976">
    <property type="entry name" value="HDOD"/>
</dbReference>
<dbReference type="RefSeq" id="WP_137425004.1">
    <property type="nucleotide sequence ID" value="NZ_CP040098.1"/>
</dbReference>
<organism evidence="2 3">
    <name type="scientific">Desulfoglaeba alkanexedens ALDC</name>
    <dbReference type="NCBI Taxonomy" id="980445"/>
    <lineage>
        <taxon>Bacteria</taxon>
        <taxon>Pseudomonadati</taxon>
        <taxon>Thermodesulfobacteriota</taxon>
        <taxon>Syntrophobacteria</taxon>
        <taxon>Syntrophobacterales</taxon>
        <taxon>Syntrophobacteraceae</taxon>
        <taxon>Desulfoglaeba</taxon>
    </lineage>
</organism>
<proteinExistence type="predicted"/>
<dbReference type="CDD" id="cd00077">
    <property type="entry name" value="HDc"/>
    <property type="match status" value="1"/>
</dbReference>
<evidence type="ECO:0000313" key="2">
    <source>
        <dbReference type="EMBL" id="QCQ22720.1"/>
    </source>
</evidence>
<dbReference type="KEGG" id="dax:FDQ92_11375"/>
<protein>
    <submittedName>
        <fullName evidence="2">HDOD domain-containing protein</fullName>
    </submittedName>
</protein>
<sequence length="281" mass="31056">MATESSVQRVVLTAGDLPAMPHVASQVMTMVSNPDTTAQDLQRIISQDQSLAARVLKLANSSFYARSRSIATITEAVVVIGFRTIRSLVVASVTRDIFDNFGLTEKLLWEHSLGCGLAARTIAQSLRYSKAEEAFLAGLLHDVGKMILLIKFNDKMLSILEEVYNDPETSFVRMEQRLLGFDHAQVGQLLARKWQFAEEIEEAIGCHHAPARARLLPALTVIVHLANAFCHKLEIGPTKRPDLELSEVKSAKALKMSPAKIEDLLEEIRTIFAAEATTLFS</sequence>
<dbReference type="NCBIfam" id="TIGR00277">
    <property type="entry name" value="HDIG"/>
    <property type="match status" value="1"/>
</dbReference>
<feature type="domain" description="HDOD" evidence="1">
    <location>
        <begin position="17"/>
        <end position="210"/>
    </location>
</feature>
<gene>
    <name evidence="2" type="ORF">FDQ92_11375</name>
</gene>
<name>A0A4P8L4B8_9BACT</name>
<dbReference type="InterPro" id="IPR006675">
    <property type="entry name" value="HDIG_dom"/>
</dbReference>
<dbReference type="SMART" id="SM00471">
    <property type="entry name" value="HDc"/>
    <property type="match status" value="1"/>
</dbReference>
<dbReference type="Pfam" id="PF08668">
    <property type="entry name" value="HDOD"/>
    <property type="match status" value="1"/>
</dbReference>
<evidence type="ECO:0000313" key="3">
    <source>
        <dbReference type="Proteomes" id="UP000298602"/>
    </source>
</evidence>
<dbReference type="Proteomes" id="UP000298602">
    <property type="component" value="Chromosome"/>
</dbReference>
<dbReference type="InterPro" id="IPR003607">
    <property type="entry name" value="HD/PDEase_dom"/>
</dbReference>